<feature type="region of interest" description="Disordered" evidence="1">
    <location>
        <begin position="54"/>
        <end position="85"/>
    </location>
</feature>
<accession>A0A183SE66</accession>
<proteinExistence type="predicted"/>
<evidence type="ECO:0000313" key="3">
    <source>
        <dbReference type="Proteomes" id="UP000275846"/>
    </source>
</evidence>
<feature type="compositionally biased region" description="Low complexity" evidence="1">
    <location>
        <begin position="143"/>
        <end position="181"/>
    </location>
</feature>
<organism evidence="4">
    <name type="scientific">Schistocephalus solidus</name>
    <name type="common">Tapeworm</name>
    <dbReference type="NCBI Taxonomy" id="70667"/>
    <lineage>
        <taxon>Eukaryota</taxon>
        <taxon>Metazoa</taxon>
        <taxon>Spiralia</taxon>
        <taxon>Lophotrochozoa</taxon>
        <taxon>Platyhelminthes</taxon>
        <taxon>Cestoda</taxon>
        <taxon>Eucestoda</taxon>
        <taxon>Diphyllobothriidea</taxon>
        <taxon>Diphyllobothriidae</taxon>
        <taxon>Schistocephalus</taxon>
    </lineage>
</organism>
<dbReference type="Proteomes" id="UP000275846">
    <property type="component" value="Unassembled WGS sequence"/>
</dbReference>
<keyword evidence="3" id="KW-1185">Reference proteome</keyword>
<name>A0A183SE66_SCHSO</name>
<dbReference type="AlphaFoldDB" id="A0A183SE66"/>
<evidence type="ECO:0000256" key="1">
    <source>
        <dbReference type="SAM" id="MobiDB-lite"/>
    </source>
</evidence>
<evidence type="ECO:0000313" key="2">
    <source>
        <dbReference type="EMBL" id="VDL88899.1"/>
    </source>
</evidence>
<dbReference type="WBParaSite" id="SSLN_0000260101-mRNA-1">
    <property type="protein sequence ID" value="SSLN_0000260101-mRNA-1"/>
    <property type="gene ID" value="SSLN_0000260101"/>
</dbReference>
<feature type="compositionally biased region" description="Polar residues" evidence="1">
    <location>
        <begin position="55"/>
        <end position="65"/>
    </location>
</feature>
<protein>
    <submittedName>
        <fullName evidence="4">C2H2-type domain-containing protein</fullName>
    </submittedName>
</protein>
<dbReference type="EMBL" id="UYSU01032272">
    <property type="protein sequence ID" value="VDL88899.1"/>
    <property type="molecule type" value="Genomic_DNA"/>
</dbReference>
<sequence>MDENFAIIERDQMLAFKVHLNGVFQDIQFTMEKEENNQLAFLDLQTKQIRRRNWETTTHVNSQARGGSEEERHNSQAAVHATGPGHTFKFDEAKILARADNCPSTITDTFLPSPPLALITATNTTCPTPTISVATSDYLPPATTTTTTNTSNTTTNTTTATNTTTTTTTAATTNTTAPPSTGDGESVPICPNCDRTFTSHIGLVGQLRSHGLLVAT</sequence>
<reference evidence="2 3" key="2">
    <citation type="submission" date="2018-11" db="EMBL/GenBank/DDBJ databases">
        <authorList>
            <consortium name="Pathogen Informatics"/>
        </authorList>
    </citation>
    <scope>NUCLEOTIDE SEQUENCE [LARGE SCALE GENOMIC DNA]</scope>
    <source>
        <strain evidence="2 3">NST_G2</strain>
    </source>
</reference>
<feature type="region of interest" description="Disordered" evidence="1">
    <location>
        <begin position="143"/>
        <end position="186"/>
    </location>
</feature>
<reference evidence="4" key="1">
    <citation type="submission" date="2016-06" db="UniProtKB">
        <authorList>
            <consortium name="WormBaseParasite"/>
        </authorList>
    </citation>
    <scope>IDENTIFICATION</scope>
</reference>
<evidence type="ECO:0000313" key="4">
    <source>
        <dbReference type="WBParaSite" id="SSLN_0000260101-mRNA-1"/>
    </source>
</evidence>
<gene>
    <name evidence="2" type="ORF">SSLN_LOCUS2514</name>
</gene>